<dbReference type="InterPro" id="IPR008851">
    <property type="entry name" value="TFIIF-alpha"/>
</dbReference>
<evidence type="ECO:0000256" key="5">
    <source>
        <dbReference type="ARBA" id="ARBA00023163"/>
    </source>
</evidence>
<evidence type="ECO:0000256" key="2">
    <source>
        <dbReference type="ARBA" id="ARBA00005249"/>
    </source>
</evidence>
<evidence type="ECO:0000256" key="6">
    <source>
        <dbReference type="ARBA" id="ARBA00023242"/>
    </source>
</evidence>
<keyword evidence="9" id="KW-1185">Reference proteome</keyword>
<sequence length="444" mass="52132">MENSTFDIVKAPIPEGTENHPIKFIHPHKLENLEKPLRIKRLIDKNPPRFRNVTKQKRRELVLEHESGQPFKLMDNGNLSFTGKYEGSNTSKYLILVKDKKNGRYLAQPINGWFSFRKDIHYKTLSAEQAEEKMKIDQNKISPWLMRKTEEGKLNLQPSREGLVIKNEKENVFLPKRGSSMRGRGRGRGRGGGRAGNTSNQREEDDEKLDRLIGKYEEEEEKRNIKEESEYQNFSDDDENDIIYENEETKLSSDVELTQEGESLKKIIEKQDKSGSSSDNEEKGDGSSENSEDPDSDFDFDQLEEDFNPLMRNDLSRKRKEPIKEKKDNISNQKNKKLHKFESYENEIQVSQRIRSVKSLKENQKKKLQREKEKRKIENFIRNEVQQNEKITLKKLLINFKLQNGGNPNLMQQSIIRDFIKENLKIDDKNNLFFKTHDLSNKKN</sequence>
<protein>
    <submittedName>
        <fullName evidence="8">General transcription factor iif subunit 1</fullName>
    </submittedName>
</protein>
<comment type="subcellular location">
    <subcellularLocation>
        <location evidence="1">Nucleus</location>
    </subcellularLocation>
</comment>
<evidence type="ECO:0000313" key="8">
    <source>
        <dbReference type="EMBL" id="KAJ6231095.1"/>
    </source>
</evidence>
<feature type="compositionally biased region" description="Basic and acidic residues" evidence="7">
    <location>
        <begin position="262"/>
        <end position="273"/>
    </location>
</feature>
<keyword evidence="6" id="KW-0539">Nucleus</keyword>
<keyword evidence="5" id="KW-0804">Transcription</keyword>
<reference evidence="8" key="1">
    <citation type="submission" date="2022-08" db="EMBL/GenBank/DDBJ databases">
        <title>Novel sulfate-reducing endosymbionts in the free-living metamonad Anaeramoeba.</title>
        <authorList>
            <person name="Jerlstrom-Hultqvist J."/>
            <person name="Cepicka I."/>
            <person name="Gallot-Lavallee L."/>
            <person name="Salas-Leiva D."/>
            <person name="Curtis B.A."/>
            <person name="Zahonova K."/>
            <person name="Pipaliya S."/>
            <person name="Dacks J."/>
            <person name="Roger A.J."/>
        </authorList>
    </citation>
    <scope>NUCLEOTIDE SEQUENCE</scope>
    <source>
        <strain evidence="8">Schooner1</strain>
    </source>
</reference>
<feature type="compositionally biased region" description="Basic and acidic residues" evidence="7">
    <location>
        <begin position="208"/>
        <end position="229"/>
    </location>
</feature>
<dbReference type="Proteomes" id="UP001150062">
    <property type="component" value="Unassembled WGS sequence"/>
</dbReference>
<evidence type="ECO:0000256" key="7">
    <source>
        <dbReference type="SAM" id="MobiDB-lite"/>
    </source>
</evidence>
<evidence type="ECO:0000256" key="4">
    <source>
        <dbReference type="ARBA" id="ARBA00023125"/>
    </source>
</evidence>
<organism evidence="8 9">
    <name type="scientific">Anaeramoeba flamelloides</name>
    <dbReference type="NCBI Taxonomy" id="1746091"/>
    <lineage>
        <taxon>Eukaryota</taxon>
        <taxon>Metamonada</taxon>
        <taxon>Anaeramoebidae</taxon>
        <taxon>Anaeramoeba</taxon>
    </lineage>
</organism>
<dbReference type="PANTHER" id="PTHR13011">
    <property type="entry name" value="TFIIF-ALPHA"/>
    <property type="match status" value="1"/>
</dbReference>
<evidence type="ECO:0000256" key="1">
    <source>
        <dbReference type="ARBA" id="ARBA00004123"/>
    </source>
</evidence>
<comment type="similarity">
    <text evidence="2">Belongs to the TFIIF alpha subunit family.</text>
</comment>
<evidence type="ECO:0000256" key="3">
    <source>
        <dbReference type="ARBA" id="ARBA00023015"/>
    </source>
</evidence>
<keyword evidence="3" id="KW-0805">Transcription regulation</keyword>
<proteinExistence type="inferred from homology"/>
<dbReference type="PANTHER" id="PTHR13011:SF0">
    <property type="entry name" value="GENERAL TRANSCRIPTION FACTOR IIF SUBUNIT 1"/>
    <property type="match status" value="1"/>
</dbReference>
<dbReference type="SUPFAM" id="SSF50916">
    <property type="entry name" value="Rap30/74 interaction domains"/>
    <property type="match status" value="1"/>
</dbReference>
<dbReference type="EMBL" id="JAOAOG010000303">
    <property type="protein sequence ID" value="KAJ6231095.1"/>
    <property type="molecule type" value="Genomic_DNA"/>
</dbReference>
<name>A0ABQ8XG43_9EUKA</name>
<accession>A0ABQ8XG43</accession>
<comment type="caution">
    <text evidence="8">The sequence shown here is derived from an EMBL/GenBank/DDBJ whole genome shotgun (WGS) entry which is preliminary data.</text>
</comment>
<evidence type="ECO:0000313" key="9">
    <source>
        <dbReference type="Proteomes" id="UP001150062"/>
    </source>
</evidence>
<feature type="region of interest" description="Disordered" evidence="7">
    <location>
        <begin position="262"/>
        <end position="338"/>
    </location>
</feature>
<gene>
    <name evidence="8" type="ORF">M0813_06195</name>
</gene>
<feature type="region of interest" description="Disordered" evidence="7">
    <location>
        <begin position="167"/>
        <end position="239"/>
    </location>
</feature>
<keyword evidence="4" id="KW-0238">DNA-binding</keyword>
<dbReference type="InterPro" id="IPR011039">
    <property type="entry name" value="TFIIF_interaction"/>
</dbReference>
<feature type="compositionally biased region" description="Acidic residues" evidence="7">
    <location>
        <begin position="290"/>
        <end position="307"/>
    </location>
</feature>